<dbReference type="EMBL" id="LHXT01000028">
    <property type="protein sequence ID" value="KXA98215.1"/>
    <property type="molecule type" value="Genomic_DNA"/>
</dbReference>
<comment type="caution">
    <text evidence="2">The sequence shown here is derived from an EMBL/GenBank/DDBJ whole genome shotgun (WGS) entry which is preliminary data.</text>
</comment>
<accession>A0A656YYA7</accession>
<name>A0A656YYA7_9EURY</name>
<sequence>MVDWSFALRIILFGVILVFVILIALAIIMRLIEKFFGEEVSQQHFSSEFIEHTQKIKNLNIFLSSIKGVQ</sequence>
<evidence type="ECO:0000256" key="1">
    <source>
        <dbReference type="SAM" id="Phobius"/>
    </source>
</evidence>
<keyword evidence="3" id="KW-1185">Reference proteome</keyword>
<organism evidence="2 3">
    <name type="scientific">candidate division MSBL1 archaeon SCGC-AAA259J03</name>
    <dbReference type="NCBI Taxonomy" id="1698269"/>
    <lineage>
        <taxon>Archaea</taxon>
        <taxon>Methanobacteriati</taxon>
        <taxon>Methanobacteriota</taxon>
        <taxon>candidate division MSBL1</taxon>
    </lineage>
</organism>
<gene>
    <name evidence="2" type="ORF">AKJ39_02380</name>
</gene>
<protein>
    <submittedName>
        <fullName evidence="2">Uncharacterized protein</fullName>
    </submittedName>
</protein>
<proteinExistence type="predicted"/>
<keyword evidence="1" id="KW-0472">Membrane</keyword>
<dbReference type="Proteomes" id="UP000070257">
    <property type="component" value="Unassembled WGS sequence"/>
</dbReference>
<keyword evidence="1" id="KW-1133">Transmembrane helix</keyword>
<dbReference type="AlphaFoldDB" id="A0A656YYA7"/>
<evidence type="ECO:0000313" key="3">
    <source>
        <dbReference type="Proteomes" id="UP000070257"/>
    </source>
</evidence>
<keyword evidence="1" id="KW-0812">Transmembrane</keyword>
<feature type="transmembrane region" description="Helical" evidence="1">
    <location>
        <begin position="6"/>
        <end position="28"/>
    </location>
</feature>
<evidence type="ECO:0000313" key="2">
    <source>
        <dbReference type="EMBL" id="KXA98215.1"/>
    </source>
</evidence>
<reference evidence="2 3" key="1">
    <citation type="journal article" date="2016" name="Sci. Rep.">
        <title>Metabolic traits of an uncultured archaeal lineage -MSBL1- from brine pools of the Red Sea.</title>
        <authorList>
            <person name="Mwirichia R."/>
            <person name="Alam I."/>
            <person name="Rashid M."/>
            <person name="Vinu M."/>
            <person name="Ba-Alawi W."/>
            <person name="Anthony Kamau A."/>
            <person name="Kamanda Ngugi D."/>
            <person name="Goker M."/>
            <person name="Klenk H.P."/>
            <person name="Bajic V."/>
            <person name="Stingl U."/>
        </authorList>
    </citation>
    <scope>NUCLEOTIDE SEQUENCE [LARGE SCALE GENOMIC DNA]</scope>
    <source>
        <strain evidence="2">SCGC-AAA259J03</strain>
    </source>
</reference>